<gene>
    <name evidence="2" type="ORF">PCOR1329_LOCUS23023</name>
</gene>
<accession>A0ABN9RXN5</accession>
<protein>
    <submittedName>
        <fullName evidence="2">Uncharacterized protein</fullName>
    </submittedName>
</protein>
<comment type="caution">
    <text evidence="2">The sequence shown here is derived from an EMBL/GenBank/DDBJ whole genome shotgun (WGS) entry which is preliminary data.</text>
</comment>
<dbReference type="Gene3D" id="3.40.20.10">
    <property type="entry name" value="Severin"/>
    <property type="match status" value="1"/>
</dbReference>
<evidence type="ECO:0000313" key="2">
    <source>
        <dbReference type="EMBL" id="CAK0821885.1"/>
    </source>
</evidence>
<evidence type="ECO:0000256" key="1">
    <source>
        <dbReference type="SAM" id="MobiDB-lite"/>
    </source>
</evidence>
<feature type="non-terminal residue" evidence="2">
    <location>
        <position position="1"/>
    </location>
</feature>
<dbReference type="InterPro" id="IPR029006">
    <property type="entry name" value="ADF-H/Gelsolin-like_dom_sf"/>
</dbReference>
<feature type="compositionally biased region" description="Low complexity" evidence="1">
    <location>
        <begin position="1"/>
        <end position="21"/>
    </location>
</feature>
<dbReference type="EMBL" id="CAUYUJ010007760">
    <property type="protein sequence ID" value="CAK0821885.1"/>
    <property type="molecule type" value="Genomic_DNA"/>
</dbReference>
<feature type="non-terminal residue" evidence="2">
    <location>
        <position position="127"/>
    </location>
</feature>
<proteinExistence type="predicted"/>
<sequence>SGAGLRATRPRPAAGRPTGRRPMPPPGAAGPRLGAKLPIEDDIRDTVGEAASGKLRALKVVVDSRRPRLVLRETVAEHGSFVEDFGAICALLEATVPCIVLVRLQGVDSIAPAPGDRDWVLMAWTPE</sequence>
<evidence type="ECO:0000313" key="3">
    <source>
        <dbReference type="Proteomes" id="UP001189429"/>
    </source>
</evidence>
<organism evidence="2 3">
    <name type="scientific">Prorocentrum cordatum</name>
    <dbReference type="NCBI Taxonomy" id="2364126"/>
    <lineage>
        <taxon>Eukaryota</taxon>
        <taxon>Sar</taxon>
        <taxon>Alveolata</taxon>
        <taxon>Dinophyceae</taxon>
        <taxon>Prorocentrales</taxon>
        <taxon>Prorocentraceae</taxon>
        <taxon>Prorocentrum</taxon>
    </lineage>
</organism>
<dbReference type="Proteomes" id="UP001189429">
    <property type="component" value="Unassembled WGS sequence"/>
</dbReference>
<keyword evidence="3" id="KW-1185">Reference proteome</keyword>
<feature type="region of interest" description="Disordered" evidence="1">
    <location>
        <begin position="1"/>
        <end position="35"/>
    </location>
</feature>
<reference evidence="2" key="1">
    <citation type="submission" date="2023-10" db="EMBL/GenBank/DDBJ databases">
        <authorList>
            <person name="Chen Y."/>
            <person name="Shah S."/>
            <person name="Dougan E. K."/>
            <person name="Thang M."/>
            <person name="Chan C."/>
        </authorList>
    </citation>
    <scope>NUCLEOTIDE SEQUENCE [LARGE SCALE GENOMIC DNA]</scope>
</reference>
<name>A0ABN9RXN5_9DINO</name>